<reference evidence="4" key="1">
    <citation type="submission" date="2017-10" db="EMBL/GenBank/DDBJ databases">
        <title>Rapid genome shrinkage in a self-fertile nematode reveals novel sperm competition proteins.</title>
        <authorList>
            <person name="Yin D."/>
            <person name="Schwarz E.M."/>
            <person name="Thomas C.G."/>
            <person name="Felde R.L."/>
            <person name="Korf I.F."/>
            <person name="Cutter A.D."/>
            <person name="Schartner C.M."/>
            <person name="Ralston E.J."/>
            <person name="Meyer B.J."/>
            <person name="Haag E.S."/>
        </authorList>
    </citation>
    <scope>NUCLEOTIDE SEQUENCE [LARGE SCALE GENOMIC DNA]</scope>
    <source>
        <strain evidence="4">JU1422</strain>
    </source>
</reference>
<dbReference type="Proteomes" id="UP000230233">
    <property type="component" value="Chromosome II"/>
</dbReference>
<dbReference type="OrthoDB" id="5901026at2759"/>
<keyword evidence="2" id="KW-0812">Transmembrane</keyword>
<proteinExistence type="predicted"/>
<keyword evidence="2" id="KW-1133">Transmembrane helix</keyword>
<feature type="compositionally biased region" description="Basic and acidic residues" evidence="1">
    <location>
        <begin position="147"/>
        <end position="158"/>
    </location>
</feature>
<evidence type="ECO:0000256" key="1">
    <source>
        <dbReference type="SAM" id="MobiDB-lite"/>
    </source>
</evidence>
<feature type="region of interest" description="Disordered" evidence="1">
    <location>
        <begin position="136"/>
        <end position="158"/>
    </location>
</feature>
<protein>
    <submittedName>
        <fullName evidence="3">Uncharacterized protein</fullName>
    </submittedName>
</protein>
<accession>A0A2G5VBE2</accession>
<dbReference type="EMBL" id="PDUG01000002">
    <property type="protein sequence ID" value="PIC49062.1"/>
    <property type="molecule type" value="Genomic_DNA"/>
</dbReference>
<comment type="caution">
    <text evidence="3">The sequence shown here is derived from an EMBL/GenBank/DDBJ whole genome shotgun (WGS) entry which is preliminary data.</text>
</comment>
<keyword evidence="2" id="KW-0472">Membrane</keyword>
<organism evidence="3 4">
    <name type="scientific">Caenorhabditis nigoni</name>
    <dbReference type="NCBI Taxonomy" id="1611254"/>
    <lineage>
        <taxon>Eukaryota</taxon>
        <taxon>Metazoa</taxon>
        <taxon>Ecdysozoa</taxon>
        <taxon>Nematoda</taxon>
        <taxon>Chromadorea</taxon>
        <taxon>Rhabditida</taxon>
        <taxon>Rhabditina</taxon>
        <taxon>Rhabditomorpha</taxon>
        <taxon>Rhabditoidea</taxon>
        <taxon>Rhabditidae</taxon>
        <taxon>Peloderinae</taxon>
        <taxon>Caenorhabditis</taxon>
    </lineage>
</organism>
<evidence type="ECO:0000313" key="3">
    <source>
        <dbReference type="EMBL" id="PIC49062.1"/>
    </source>
</evidence>
<name>A0A2G5VBE2_9PELO</name>
<gene>
    <name evidence="3" type="primary">Cnig_chr_II.g7797</name>
    <name evidence="3" type="ORF">B9Z55_007797</name>
</gene>
<feature type="transmembrane region" description="Helical" evidence="2">
    <location>
        <begin position="102"/>
        <end position="129"/>
    </location>
</feature>
<evidence type="ECO:0000313" key="4">
    <source>
        <dbReference type="Proteomes" id="UP000230233"/>
    </source>
</evidence>
<keyword evidence="4" id="KW-1185">Reference proteome</keyword>
<sequence>MNTYENIQTHGDKTLWYNMGVYVSQAPDEKKKIKVLETILPADIIEDGKNVKKFQSSAYIDERYRKRYKELCETFMSTDRSSDTNTYGYVMCCDVCDYCGGIATWIIVLIVIVILGCFAAGGTVFYFLYWKRKKGGRDGGEVEESEDTSKSEHGIIVD</sequence>
<evidence type="ECO:0000256" key="2">
    <source>
        <dbReference type="SAM" id="Phobius"/>
    </source>
</evidence>
<dbReference type="AlphaFoldDB" id="A0A2G5VBE2"/>